<sequence length="259" mass="29875">MVEEIKTLLSNTQFVCSTADIWSSKNRSFMGSTCHWIDTDSLQRKSVALACRRLPGTHSFDKIGEMFEEIYTEFGLNWTKTLAKITDNGSKFVKAFKEYGIQLETRVILNSIPSSIQIDNKDCDTNDSIELQDDIFQPGEVRGSEYEQNIYLPNHFRCVTHTLNLIATTDIMNSINKNHTIRSKHTNITNKCTQLWNKSGRPKSAKEIKKILGHYLSYPSATRWNSFYDSLTQILKQKEKLNILYESLNLNNMPSKKMR</sequence>
<evidence type="ECO:0000313" key="1">
    <source>
        <dbReference type="EMBL" id="CAH1106494.1"/>
    </source>
</evidence>
<dbReference type="Proteomes" id="UP001153636">
    <property type="component" value="Chromosome 2"/>
</dbReference>
<reference evidence="1" key="1">
    <citation type="submission" date="2022-01" db="EMBL/GenBank/DDBJ databases">
        <authorList>
            <person name="King R."/>
        </authorList>
    </citation>
    <scope>NUCLEOTIDE SEQUENCE</scope>
</reference>
<dbReference type="SUPFAM" id="SSF53098">
    <property type="entry name" value="Ribonuclease H-like"/>
    <property type="match status" value="1"/>
</dbReference>
<name>A0A9P0CX39_9CUCU</name>
<dbReference type="PANTHER" id="PTHR47501:SF5">
    <property type="entry name" value="HAT C-TERMINAL DIMERISATION DOMAIN-CONTAINING PROTEIN"/>
    <property type="match status" value="1"/>
</dbReference>
<dbReference type="InterPro" id="IPR012337">
    <property type="entry name" value="RNaseH-like_sf"/>
</dbReference>
<gene>
    <name evidence="1" type="ORF">PSYICH_LOCUS7039</name>
</gene>
<evidence type="ECO:0008006" key="3">
    <source>
        <dbReference type="Google" id="ProtNLM"/>
    </source>
</evidence>
<protein>
    <recommendedName>
        <fullName evidence="3">Transposase</fullName>
    </recommendedName>
</protein>
<dbReference type="PANTHER" id="PTHR47501">
    <property type="entry name" value="TRANSPOSASE-RELATED"/>
    <property type="match status" value="1"/>
</dbReference>
<keyword evidence="2" id="KW-1185">Reference proteome</keyword>
<evidence type="ECO:0000313" key="2">
    <source>
        <dbReference type="Proteomes" id="UP001153636"/>
    </source>
</evidence>
<accession>A0A9P0CX39</accession>
<dbReference type="OrthoDB" id="8912104at2759"/>
<organism evidence="1 2">
    <name type="scientific">Psylliodes chrysocephalus</name>
    <dbReference type="NCBI Taxonomy" id="3402493"/>
    <lineage>
        <taxon>Eukaryota</taxon>
        <taxon>Metazoa</taxon>
        <taxon>Ecdysozoa</taxon>
        <taxon>Arthropoda</taxon>
        <taxon>Hexapoda</taxon>
        <taxon>Insecta</taxon>
        <taxon>Pterygota</taxon>
        <taxon>Neoptera</taxon>
        <taxon>Endopterygota</taxon>
        <taxon>Coleoptera</taxon>
        <taxon>Polyphaga</taxon>
        <taxon>Cucujiformia</taxon>
        <taxon>Chrysomeloidea</taxon>
        <taxon>Chrysomelidae</taxon>
        <taxon>Galerucinae</taxon>
        <taxon>Alticini</taxon>
        <taxon>Psylliodes</taxon>
    </lineage>
</organism>
<proteinExistence type="predicted"/>
<dbReference type="EMBL" id="OV651814">
    <property type="protein sequence ID" value="CAH1106494.1"/>
    <property type="molecule type" value="Genomic_DNA"/>
</dbReference>
<dbReference type="AlphaFoldDB" id="A0A9P0CX39"/>